<dbReference type="RefSeq" id="WP_112297483.1">
    <property type="nucleotide sequence ID" value="NZ_UAUF01000002.1"/>
</dbReference>
<dbReference type="Proteomes" id="UP000250443">
    <property type="component" value="Unassembled WGS sequence"/>
</dbReference>
<protein>
    <submittedName>
        <fullName evidence="1">Uncharacterized protein</fullName>
    </submittedName>
</protein>
<accession>A0A2X2C3G9</accession>
<dbReference type="EMBL" id="UAUF01000002">
    <property type="protein sequence ID" value="SPZ00046.1"/>
    <property type="molecule type" value="Genomic_DNA"/>
</dbReference>
<proteinExistence type="predicted"/>
<dbReference type="AlphaFoldDB" id="A0A2X2C3G9"/>
<evidence type="ECO:0000313" key="1">
    <source>
        <dbReference type="EMBL" id="SPZ00046.1"/>
    </source>
</evidence>
<evidence type="ECO:0000313" key="2">
    <source>
        <dbReference type="Proteomes" id="UP000250443"/>
    </source>
</evidence>
<name>A0A2X2C3G9_PSELU</name>
<gene>
    <name evidence="1" type="ORF">NCTC11842_00191</name>
</gene>
<reference evidence="1 2" key="1">
    <citation type="submission" date="2018-06" db="EMBL/GenBank/DDBJ databases">
        <authorList>
            <consortium name="Pathogen Informatics"/>
            <person name="Doyle S."/>
        </authorList>
    </citation>
    <scope>NUCLEOTIDE SEQUENCE [LARGE SCALE GENOMIC DNA]</scope>
    <source>
        <strain evidence="1 2">NCTC11842</strain>
    </source>
</reference>
<sequence length="170" mass="19041">MVTPPGSYAPEDACRLHVIYSEKLSPEQNEMLAQFEARTLRRPVCISEFENGLLSASQLWEANLRIIRSLSNDLHKLRFPPIGHEPARSPQFKPYAVERGLNVLMVAAPSKKAAAELIGTTSYILTQWAYALKEADEAVALAEPGVVFRKRMSGFDGWQRVSDLNSNLNR</sequence>
<organism evidence="1 2">
    <name type="scientific">Pseudomonas luteola</name>
    <dbReference type="NCBI Taxonomy" id="47886"/>
    <lineage>
        <taxon>Bacteria</taxon>
        <taxon>Pseudomonadati</taxon>
        <taxon>Pseudomonadota</taxon>
        <taxon>Gammaproteobacteria</taxon>
        <taxon>Pseudomonadales</taxon>
        <taxon>Pseudomonadaceae</taxon>
        <taxon>Pseudomonas</taxon>
    </lineage>
</organism>